<dbReference type="AlphaFoldDB" id="A0A7D5QFC4"/>
<evidence type="ECO:0000256" key="1">
    <source>
        <dbReference type="SAM" id="Phobius"/>
    </source>
</evidence>
<keyword evidence="3" id="KW-1185">Reference proteome</keyword>
<keyword evidence="1" id="KW-0812">Transmembrane</keyword>
<dbReference type="InterPro" id="IPR005240">
    <property type="entry name" value="DUF389"/>
</dbReference>
<feature type="transmembrane region" description="Helical" evidence="1">
    <location>
        <begin position="175"/>
        <end position="196"/>
    </location>
</feature>
<gene>
    <name evidence="2" type="ORF">HUG12_05850</name>
</gene>
<dbReference type="NCBIfam" id="TIGR00341">
    <property type="entry name" value="TIGR00341 family protein"/>
    <property type="match status" value="1"/>
</dbReference>
<feature type="transmembrane region" description="Helical" evidence="1">
    <location>
        <begin position="216"/>
        <end position="237"/>
    </location>
</feature>
<name>A0A7D5QFC4_9EURY</name>
<accession>A0A7D5QFC4</accession>
<dbReference type="Pfam" id="PF04087">
    <property type="entry name" value="DUF389"/>
    <property type="match status" value="1"/>
</dbReference>
<sequence length="446" mass="47205">MRLVQVMVPAGKRETVLSTLDEEGIDFVLSDETSGRQYTAVVSFPLPTEAVEPVLQRLREVGIERDAYTVVLNAETVVSERFEQLEERYADSEENEDRIAREELAARAEDMAPRTGAYVTLTVISAVVATAGLLLDSPAVVVGSMVIAPLIGPAMATSVGTVIDDADMFRRGVRLQMLGAVLSVASAALFAAMVRFGNVVPPGTEVFTINEVRERLAPDVLSLPIALGAGIAAALSISSGVSTALVGVMIAAALVPPIAVVGIGIAWGAPLTVAGAALLVVVNFLSINFAALAVLWYKGYRPESFFHLDRVRSATTKRIVVLGVAIMLTTVVLVGITYASYQSATFEQTVVDETRAIVGDDGIVLGIDVSYGGFPFRQPTAVTVTVGHEAGTDPPPVAEPLAEQLADDTPAQFRINGADEISISVRFVPIEEATIREREVGVRGSE</sequence>
<proteinExistence type="predicted"/>
<reference evidence="2 3" key="1">
    <citation type="submission" date="2020-06" db="EMBL/GenBank/DDBJ databases">
        <title>NJ-3-1, isolated from saline soil.</title>
        <authorList>
            <person name="Cui H.L."/>
            <person name="Shi X."/>
        </authorList>
    </citation>
    <scope>NUCLEOTIDE SEQUENCE [LARGE SCALE GENOMIC DNA]</scope>
    <source>
        <strain evidence="2 3">NJ-3-1</strain>
    </source>
</reference>
<dbReference type="EMBL" id="CP058579">
    <property type="protein sequence ID" value="QLG61282.1"/>
    <property type="molecule type" value="Genomic_DNA"/>
</dbReference>
<evidence type="ECO:0000313" key="3">
    <source>
        <dbReference type="Proteomes" id="UP000509626"/>
    </source>
</evidence>
<dbReference type="OrthoDB" id="3266at2157"/>
<keyword evidence="1" id="KW-0472">Membrane</keyword>
<feature type="transmembrane region" description="Helical" evidence="1">
    <location>
        <begin position="273"/>
        <end position="297"/>
    </location>
</feature>
<dbReference type="GeneID" id="56036963"/>
<feature type="transmembrane region" description="Helical" evidence="1">
    <location>
        <begin position="244"/>
        <end position="267"/>
    </location>
</feature>
<dbReference type="KEGG" id="halu:HUG12_05850"/>
<evidence type="ECO:0000313" key="2">
    <source>
        <dbReference type="EMBL" id="QLG61282.1"/>
    </source>
</evidence>
<keyword evidence="1" id="KW-1133">Transmembrane helix</keyword>
<feature type="transmembrane region" description="Helical" evidence="1">
    <location>
        <begin position="141"/>
        <end position="163"/>
    </location>
</feature>
<dbReference type="RefSeq" id="WP_179267867.1">
    <property type="nucleotide sequence ID" value="NZ_CP058579.1"/>
</dbReference>
<dbReference type="PANTHER" id="PTHR20992">
    <property type="entry name" value="AT15442P-RELATED"/>
    <property type="match status" value="1"/>
</dbReference>
<feature type="transmembrane region" description="Helical" evidence="1">
    <location>
        <begin position="117"/>
        <end position="135"/>
    </location>
</feature>
<feature type="transmembrane region" description="Helical" evidence="1">
    <location>
        <begin position="318"/>
        <end position="341"/>
    </location>
</feature>
<dbReference type="PANTHER" id="PTHR20992:SF9">
    <property type="entry name" value="AT15442P-RELATED"/>
    <property type="match status" value="1"/>
</dbReference>
<organism evidence="2 3">
    <name type="scientific">Halorarum salinum</name>
    <dbReference type="NCBI Taxonomy" id="2743089"/>
    <lineage>
        <taxon>Archaea</taxon>
        <taxon>Methanobacteriati</taxon>
        <taxon>Methanobacteriota</taxon>
        <taxon>Stenosarchaea group</taxon>
        <taxon>Halobacteria</taxon>
        <taxon>Halobacteriales</taxon>
        <taxon>Haloferacaceae</taxon>
        <taxon>Halorarum</taxon>
    </lineage>
</organism>
<protein>
    <submittedName>
        <fullName evidence="2">TIGR00341 family protein</fullName>
    </submittedName>
</protein>
<dbReference type="Proteomes" id="UP000509626">
    <property type="component" value="Chromosome"/>
</dbReference>